<dbReference type="InterPro" id="IPR007159">
    <property type="entry name" value="SpoVT-AbrB_dom"/>
</dbReference>
<proteinExistence type="predicted"/>
<evidence type="ECO:0000313" key="2">
    <source>
        <dbReference type="EMBL" id="OGD55391.1"/>
    </source>
</evidence>
<dbReference type="GO" id="GO:0003677">
    <property type="term" value="F:DNA binding"/>
    <property type="evidence" value="ECO:0007669"/>
    <property type="project" value="InterPro"/>
</dbReference>
<dbReference type="SMART" id="SM00966">
    <property type="entry name" value="SpoVT_AbrB"/>
    <property type="match status" value="1"/>
</dbReference>
<comment type="caution">
    <text evidence="2">The sequence shown here is derived from an EMBL/GenBank/DDBJ whole genome shotgun (WGS) entry which is preliminary data.</text>
</comment>
<sequence length="81" mass="9388">MPQLVTITSKRQLTIPVDLFRKLNLEEGQRLLAYRENRAIKLEPATALVEQLAGSIKIPARFKKQSLDKIIDRAKKDRFKK</sequence>
<dbReference type="EMBL" id="MEZN01000044">
    <property type="protein sequence ID" value="OGD55391.1"/>
    <property type="molecule type" value="Genomic_DNA"/>
</dbReference>
<dbReference type="AlphaFoldDB" id="A0A1F5DK33"/>
<name>A0A1F5DK33_9BACT</name>
<evidence type="ECO:0000259" key="1">
    <source>
        <dbReference type="SMART" id="SM00966"/>
    </source>
</evidence>
<accession>A0A1F5DK33</accession>
<dbReference type="InterPro" id="IPR037914">
    <property type="entry name" value="SpoVT-AbrB_sf"/>
</dbReference>
<feature type="domain" description="SpoVT-AbrB" evidence="1">
    <location>
        <begin position="5"/>
        <end position="50"/>
    </location>
</feature>
<dbReference type="Pfam" id="PF04014">
    <property type="entry name" value="MazE_antitoxin"/>
    <property type="match status" value="1"/>
</dbReference>
<dbReference type="Gene3D" id="2.10.260.10">
    <property type="match status" value="1"/>
</dbReference>
<protein>
    <recommendedName>
        <fullName evidence="1">SpoVT-AbrB domain-containing protein</fullName>
    </recommendedName>
</protein>
<organism evidence="2 3">
    <name type="scientific">Candidatus Beckwithbacteria bacterium RIFCSPHIGHO2_12_FULL_47_17</name>
    <dbReference type="NCBI Taxonomy" id="1797460"/>
    <lineage>
        <taxon>Bacteria</taxon>
        <taxon>Candidatus Beckwithiibacteriota</taxon>
    </lineage>
</organism>
<gene>
    <name evidence="2" type="ORF">A3E73_01070</name>
</gene>
<dbReference type="Proteomes" id="UP000176791">
    <property type="component" value="Unassembled WGS sequence"/>
</dbReference>
<evidence type="ECO:0000313" key="3">
    <source>
        <dbReference type="Proteomes" id="UP000176791"/>
    </source>
</evidence>
<dbReference type="STRING" id="1797460.A3E73_01070"/>
<dbReference type="SUPFAM" id="SSF89447">
    <property type="entry name" value="AbrB/MazE/MraZ-like"/>
    <property type="match status" value="1"/>
</dbReference>
<reference evidence="2 3" key="1">
    <citation type="journal article" date="2016" name="Nat. Commun.">
        <title>Thousands of microbial genomes shed light on interconnected biogeochemical processes in an aquifer system.</title>
        <authorList>
            <person name="Anantharaman K."/>
            <person name="Brown C.T."/>
            <person name="Hug L.A."/>
            <person name="Sharon I."/>
            <person name="Castelle C.J."/>
            <person name="Probst A.J."/>
            <person name="Thomas B.C."/>
            <person name="Singh A."/>
            <person name="Wilkins M.J."/>
            <person name="Karaoz U."/>
            <person name="Brodie E.L."/>
            <person name="Williams K.H."/>
            <person name="Hubbard S.S."/>
            <person name="Banfield J.F."/>
        </authorList>
    </citation>
    <scope>NUCLEOTIDE SEQUENCE [LARGE SCALE GENOMIC DNA]</scope>
</reference>